<keyword evidence="1" id="KW-0472">Membrane</keyword>
<feature type="transmembrane region" description="Helical" evidence="1">
    <location>
        <begin position="134"/>
        <end position="157"/>
    </location>
</feature>
<accession>A0ABX4H558</accession>
<keyword evidence="1" id="KW-0812">Transmembrane</keyword>
<feature type="transmembrane region" description="Helical" evidence="1">
    <location>
        <begin position="35"/>
        <end position="54"/>
    </location>
</feature>
<reference evidence="2" key="1">
    <citation type="submission" date="2017-08" db="EMBL/GenBank/DDBJ databases">
        <authorList>
            <person name="Alvarez-Ponce D."/>
            <person name="Weitzman C.L."/>
            <person name="Tillett R.L."/>
            <person name="Sandmeier F.C."/>
            <person name="Tracy C.R."/>
        </authorList>
    </citation>
    <scope>NUCLEOTIDE SEQUENCE [LARGE SCALE GENOMIC DNA]</scope>
    <source>
        <strain evidence="2">PS6</strain>
    </source>
</reference>
<feature type="transmembrane region" description="Helical" evidence="1">
    <location>
        <begin position="256"/>
        <end position="283"/>
    </location>
</feature>
<organism evidence="2 3">
    <name type="scientific">Mycoplasmopsis agassizii</name>
    <dbReference type="NCBI Taxonomy" id="33922"/>
    <lineage>
        <taxon>Bacteria</taxon>
        <taxon>Bacillati</taxon>
        <taxon>Mycoplasmatota</taxon>
        <taxon>Mycoplasmoidales</taxon>
        <taxon>Metamycoplasmataceae</taxon>
        <taxon>Mycoplasmopsis</taxon>
    </lineage>
</organism>
<proteinExistence type="predicted"/>
<dbReference type="RefSeq" id="WP_095279155.1">
    <property type="nucleotide sequence ID" value="NZ_FWXE01000005.1"/>
</dbReference>
<dbReference type="EMBL" id="NQMN01000002">
    <property type="protein sequence ID" value="PAF55029.1"/>
    <property type="molecule type" value="Genomic_DNA"/>
</dbReference>
<keyword evidence="3" id="KW-1185">Reference proteome</keyword>
<feature type="transmembrane region" description="Helical" evidence="1">
    <location>
        <begin position="74"/>
        <end position="95"/>
    </location>
</feature>
<gene>
    <name evidence="2" type="ORF">CJF60_04840</name>
</gene>
<comment type="caution">
    <text evidence="2">The sequence shown here is derived from an EMBL/GenBank/DDBJ whole genome shotgun (WGS) entry which is preliminary data.</text>
</comment>
<evidence type="ECO:0008006" key="4">
    <source>
        <dbReference type="Google" id="ProtNLM"/>
    </source>
</evidence>
<protein>
    <recommendedName>
        <fullName evidence="4">DUF1600 domain-containing protein</fullName>
    </recommendedName>
</protein>
<dbReference type="Proteomes" id="UP000217033">
    <property type="component" value="Unassembled WGS sequence"/>
</dbReference>
<feature type="transmembrane region" description="Helical" evidence="1">
    <location>
        <begin position="169"/>
        <end position="190"/>
    </location>
</feature>
<evidence type="ECO:0000313" key="3">
    <source>
        <dbReference type="Proteomes" id="UP000217033"/>
    </source>
</evidence>
<feature type="transmembrane region" description="Helical" evidence="1">
    <location>
        <begin position="102"/>
        <end position="122"/>
    </location>
</feature>
<name>A0ABX4H558_9BACT</name>
<sequence>MNKQILNSDNGNRVWYKHELFSISSWNLKFTVTDLLILFFSLFGFIWTMTRAAMPPVVNNLQHELQQLVGQGYSFLHFTTQSNLILAIAMFILIFRKTNTSYNWYFAAVIWISITFIIYWLLLSWNSTNWKIALSAVDSFLTHFLFPVFGFIVLFFVRKEFIVLRKTRIMIPLYLTAYYIFMIIMAFSTLNNPTLVANHDQAIADLGANASDQDIAKVNKEYLTYVVVYGFANPFQPLYISSLGSSETAGKIVGRVALHLIMVSLIYILPAFITLFFVGAYSIKHYRLFKKEKTDKRFKVCKFTKKDELILNQISFRKANKKMPA</sequence>
<evidence type="ECO:0000313" key="2">
    <source>
        <dbReference type="EMBL" id="PAF55029.1"/>
    </source>
</evidence>
<keyword evidence="1" id="KW-1133">Transmembrane helix</keyword>
<evidence type="ECO:0000256" key="1">
    <source>
        <dbReference type="SAM" id="Phobius"/>
    </source>
</evidence>
<dbReference type="NCBIfam" id="NF046009">
    <property type="entry name" value="MAGa3780_fam"/>
    <property type="match status" value="1"/>
</dbReference>